<evidence type="ECO:0000313" key="5">
    <source>
        <dbReference type="EMBL" id="CAH3040882.1"/>
    </source>
</evidence>
<accession>A0ABN8N297</accession>
<dbReference type="SMART" id="SM00408">
    <property type="entry name" value="IGc2"/>
    <property type="match status" value="2"/>
</dbReference>
<dbReference type="PANTHER" id="PTHR10075">
    <property type="entry name" value="BASIGIN RELATED"/>
    <property type="match status" value="1"/>
</dbReference>
<feature type="compositionally biased region" description="Basic residues" evidence="2">
    <location>
        <begin position="119"/>
        <end position="129"/>
    </location>
</feature>
<keyword evidence="3" id="KW-0472">Membrane</keyword>
<feature type="region of interest" description="Disordered" evidence="2">
    <location>
        <begin position="119"/>
        <end position="176"/>
    </location>
</feature>
<feature type="domain" description="Ig-like" evidence="4">
    <location>
        <begin position="179"/>
        <end position="263"/>
    </location>
</feature>
<keyword evidence="3" id="KW-0812">Transmembrane</keyword>
<sequence>MESSKTHPVSNNLAFSSIFLSLVVCSVTLVRVEFELHAHRQMSQVLSHQRMDNFGPRKTVHDEPISSLHSSDAGEDHLKSKRNSENRIKNSNASVIITREDFNREVQLALNRLLCKTHSPKGIRGKRGRPGLPGKHGPAGPQVPQGPRGTRGDKGPPGPKGVEGPKGPKGDPSESISAPCIVVPPVSIVVNETGIASLQCKVKGNPTPRVTWQKQNSSLPVGKRIVQTSGRLMIQDVAPRDGGVYTCKASNILGVATSSAKLTVQVGALIIQRLLSVIVEEGENVTLENGSLTILKVEKTDGGTYACTTKNLLGHDTTIAQVTVIDRLKFTLTN</sequence>
<dbReference type="Proteomes" id="UP001159405">
    <property type="component" value="Unassembled WGS sequence"/>
</dbReference>
<dbReference type="PROSITE" id="PS50835">
    <property type="entry name" value="IG_LIKE"/>
    <property type="match status" value="1"/>
</dbReference>
<dbReference type="Gene3D" id="2.60.40.10">
    <property type="entry name" value="Immunoglobulins"/>
    <property type="match status" value="2"/>
</dbReference>
<protein>
    <recommendedName>
        <fullName evidence="4">Ig-like domain-containing protein</fullName>
    </recommendedName>
</protein>
<gene>
    <name evidence="5" type="ORF">PLOB_00045541</name>
</gene>
<evidence type="ECO:0000256" key="2">
    <source>
        <dbReference type="SAM" id="MobiDB-lite"/>
    </source>
</evidence>
<dbReference type="InterPro" id="IPR013098">
    <property type="entry name" value="Ig_I-set"/>
</dbReference>
<reference evidence="5 6" key="1">
    <citation type="submission" date="2022-05" db="EMBL/GenBank/DDBJ databases">
        <authorList>
            <consortium name="Genoscope - CEA"/>
            <person name="William W."/>
        </authorList>
    </citation>
    <scope>NUCLEOTIDE SEQUENCE [LARGE SCALE GENOMIC DNA]</scope>
</reference>
<dbReference type="InterPro" id="IPR003598">
    <property type="entry name" value="Ig_sub2"/>
</dbReference>
<dbReference type="CDD" id="cd00096">
    <property type="entry name" value="Ig"/>
    <property type="match status" value="1"/>
</dbReference>
<dbReference type="InterPro" id="IPR036179">
    <property type="entry name" value="Ig-like_dom_sf"/>
</dbReference>
<evidence type="ECO:0000256" key="3">
    <source>
        <dbReference type="SAM" id="Phobius"/>
    </source>
</evidence>
<feature type="transmembrane region" description="Helical" evidence="3">
    <location>
        <begin position="12"/>
        <end position="32"/>
    </location>
</feature>
<proteinExistence type="predicted"/>
<dbReference type="SMART" id="SM00409">
    <property type="entry name" value="IG"/>
    <property type="match status" value="2"/>
</dbReference>
<keyword evidence="1" id="KW-0393">Immunoglobulin domain</keyword>
<dbReference type="EMBL" id="CALNXK010000008">
    <property type="protein sequence ID" value="CAH3040882.1"/>
    <property type="molecule type" value="Genomic_DNA"/>
</dbReference>
<dbReference type="InterPro" id="IPR013783">
    <property type="entry name" value="Ig-like_fold"/>
</dbReference>
<name>A0ABN8N297_9CNID</name>
<dbReference type="Pfam" id="PF07679">
    <property type="entry name" value="I-set"/>
    <property type="match status" value="2"/>
</dbReference>
<dbReference type="InterPro" id="IPR003599">
    <property type="entry name" value="Ig_sub"/>
</dbReference>
<organism evidence="5 6">
    <name type="scientific">Porites lobata</name>
    <dbReference type="NCBI Taxonomy" id="104759"/>
    <lineage>
        <taxon>Eukaryota</taxon>
        <taxon>Metazoa</taxon>
        <taxon>Cnidaria</taxon>
        <taxon>Anthozoa</taxon>
        <taxon>Hexacorallia</taxon>
        <taxon>Scleractinia</taxon>
        <taxon>Fungiina</taxon>
        <taxon>Poritidae</taxon>
        <taxon>Porites</taxon>
    </lineage>
</organism>
<comment type="caution">
    <text evidence="5">The sequence shown here is derived from an EMBL/GenBank/DDBJ whole genome shotgun (WGS) entry which is preliminary data.</text>
</comment>
<evidence type="ECO:0000313" key="6">
    <source>
        <dbReference type="Proteomes" id="UP001159405"/>
    </source>
</evidence>
<dbReference type="Pfam" id="PF01391">
    <property type="entry name" value="Collagen"/>
    <property type="match status" value="1"/>
</dbReference>
<feature type="region of interest" description="Disordered" evidence="2">
    <location>
        <begin position="54"/>
        <end position="86"/>
    </location>
</feature>
<feature type="compositionally biased region" description="Basic and acidic residues" evidence="2">
    <location>
        <begin position="72"/>
        <end position="86"/>
    </location>
</feature>
<dbReference type="InterPro" id="IPR007110">
    <property type="entry name" value="Ig-like_dom"/>
</dbReference>
<dbReference type="PANTHER" id="PTHR10075:SF103">
    <property type="entry name" value="ROUNDABOUT HOMOLOG 4"/>
    <property type="match status" value="1"/>
</dbReference>
<evidence type="ECO:0000259" key="4">
    <source>
        <dbReference type="PROSITE" id="PS50835"/>
    </source>
</evidence>
<keyword evidence="3" id="KW-1133">Transmembrane helix</keyword>
<evidence type="ECO:0000256" key="1">
    <source>
        <dbReference type="ARBA" id="ARBA00023319"/>
    </source>
</evidence>
<dbReference type="SUPFAM" id="SSF48726">
    <property type="entry name" value="Immunoglobulin"/>
    <property type="match status" value="2"/>
</dbReference>
<keyword evidence="6" id="KW-1185">Reference proteome</keyword>
<dbReference type="InterPro" id="IPR008160">
    <property type="entry name" value="Collagen"/>
</dbReference>